<dbReference type="InterPro" id="IPR001452">
    <property type="entry name" value="SH3_domain"/>
</dbReference>
<keyword evidence="3" id="KW-0963">Cytoplasm</keyword>
<dbReference type="SUPFAM" id="SSF50044">
    <property type="entry name" value="SH3-domain"/>
    <property type="match status" value="1"/>
</dbReference>
<evidence type="ECO:0000256" key="1">
    <source>
        <dbReference type="ARBA" id="ARBA00004245"/>
    </source>
</evidence>
<keyword evidence="4" id="KW-0009">Actin-binding</keyword>
<dbReference type="GO" id="GO:0030864">
    <property type="term" value="C:cortical actin cytoskeleton"/>
    <property type="evidence" value="ECO:0007669"/>
    <property type="project" value="TreeGrafter"/>
</dbReference>
<dbReference type="AlphaFoldDB" id="A0AAD8AG44"/>
<accession>A0AAD8AG44</accession>
<dbReference type="Pfam" id="PF00018">
    <property type="entry name" value="SH3_1"/>
    <property type="match status" value="1"/>
</dbReference>
<feature type="compositionally biased region" description="Basic and acidic residues" evidence="7">
    <location>
        <begin position="79"/>
        <end position="92"/>
    </location>
</feature>
<dbReference type="GO" id="GO:0030425">
    <property type="term" value="C:dendrite"/>
    <property type="evidence" value="ECO:0007669"/>
    <property type="project" value="TreeGrafter"/>
</dbReference>
<organism evidence="9 10">
    <name type="scientific">Diploptera punctata</name>
    <name type="common">Pacific beetle cockroach</name>
    <dbReference type="NCBI Taxonomy" id="6984"/>
    <lineage>
        <taxon>Eukaryota</taxon>
        <taxon>Metazoa</taxon>
        <taxon>Ecdysozoa</taxon>
        <taxon>Arthropoda</taxon>
        <taxon>Hexapoda</taxon>
        <taxon>Insecta</taxon>
        <taxon>Pterygota</taxon>
        <taxon>Neoptera</taxon>
        <taxon>Polyneoptera</taxon>
        <taxon>Dictyoptera</taxon>
        <taxon>Blattodea</taxon>
        <taxon>Blaberoidea</taxon>
        <taxon>Blaberidae</taxon>
        <taxon>Diplopterinae</taxon>
        <taxon>Diploptera</taxon>
    </lineage>
</organism>
<evidence type="ECO:0000256" key="7">
    <source>
        <dbReference type="SAM" id="MobiDB-lite"/>
    </source>
</evidence>
<feature type="domain" description="SH3" evidence="8">
    <location>
        <begin position="111"/>
        <end position="165"/>
    </location>
</feature>
<dbReference type="PRINTS" id="PR00452">
    <property type="entry name" value="SH3DOMAIN"/>
</dbReference>
<dbReference type="GO" id="GO:0048812">
    <property type="term" value="P:neuron projection morphogenesis"/>
    <property type="evidence" value="ECO:0007669"/>
    <property type="project" value="TreeGrafter"/>
</dbReference>
<evidence type="ECO:0000259" key="8">
    <source>
        <dbReference type="PROSITE" id="PS50002"/>
    </source>
</evidence>
<evidence type="ECO:0000256" key="3">
    <source>
        <dbReference type="ARBA" id="ARBA00022490"/>
    </source>
</evidence>
<feature type="region of interest" description="Disordered" evidence="7">
    <location>
        <begin position="26"/>
        <end position="110"/>
    </location>
</feature>
<dbReference type="PANTHER" id="PTHR10829">
    <property type="entry name" value="CORTACTIN AND DREBRIN"/>
    <property type="match status" value="1"/>
</dbReference>
<dbReference type="InterPro" id="IPR036028">
    <property type="entry name" value="SH3-like_dom_sf"/>
</dbReference>
<feature type="non-terminal residue" evidence="9">
    <location>
        <position position="165"/>
    </location>
</feature>
<sequence length="165" mass="18468">LLLTPSEERYLTDERTIDARAVFEQNTSAGQMHHRRSSLNQQTIPNSYQSPPPSAGTARKASLPVWPPASSEDSQEVINKWEERNSRNEVSRELLQPPEEEDDVSGFSNGDMGLQARALYDYQAADSTEITFDPGDIITHIDQIDEGWWQGLGPDGTFGLFPANY</sequence>
<comment type="subcellular location">
    <subcellularLocation>
        <location evidence="1">Cytoplasm</location>
        <location evidence="1">Cytoskeleton</location>
    </subcellularLocation>
</comment>
<keyword evidence="5" id="KW-0206">Cytoskeleton</keyword>
<dbReference type="GO" id="GO:0098974">
    <property type="term" value="P:postsynaptic actin cytoskeleton organization"/>
    <property type="evidence" value="ECO:0007669"/>
    <property type="project" value="TreeGrafter"/>
</dbReference>
<dbReference type="PROSITE" id="PS50002">
    <property type="entry name" value="SH3"/>
    <property type="match status" value="1"/>
</dbReference>
<dbReference type="Gene3D" id="2.30.30.40">
    <property type="entry name" value="SH3 Domains"/>
    <property type="match status" value="1"/>
</dbReference>
<comment type="caution">
    <text evidence="9">The sequence shown here is derived from an EMBL/GenBank/DDBJ whole genome shotgun (WGS) entry which is preliminary data.</text>
</comment>
<dbReference type="EMBL" id="JASPKZ010001212">
    <property type="protein sequence ID" value="KAJ9598524.1"/>
    <property type="molecule type" value="Genomic_DNA"/>
</dbReference>
<dbReference type="GO" id="GO:0030027">
    <property type="term" value="C:lamellipodium"/>
    <property type="evidence" value="ECO:0007669"/>
    <property type="project" value="TreeGrafter"/>
</dbReference>
<dbReference type="Proteomes" id="UP001233999">
    <property type="component" value="Unassembled WGS sequence"/>
</dbReference>
<feature type="compositionally biased region" description="Polar residues" evidence="7">
    <location>
        <begin position="38"/>
        <end position="49"/>
    </location>
</feature>
<evidence type="ECO:0000256" key="6">
    <source>
        <dbReference type="PROSITE-ProRule" id="PRU00192"/>
    </source>
</evidence>
<evidence type="ECO:0000256" key="2">
    <source>
        <dbReference type="ARBA" id="ARBA00022443"/>
    </source>
</evidence>
<dbReference type="FunFam" id="2.30.30.40:FF:000046">
    <property type="entry name" value="Drebrin-like protein isoform B"/>
    <property type="match status" value="1"/>
</dbReference>
<evidence type="ECO:0000256" key="5">
    <source>
        <dbReference type="ARBA" id="ARBA00023212"/>
    </source>
</evidence>
<dbReference type="GO" id="GO:0051015">
    <property type="term" value="F:actin filament binding"/>
    <property type="evidence" value="ECO:0007669"/>
    <property type="project" value="TreeGrafter"/>
</dbReference>
<name>A0AAD8AG44_DIPPU</name>
<keyword evidence="10" id="KW-1185">Reference proteome</keyword>
<reference evidence="9" key="2">
    <citation type="submission" date="2023-05" db="EMBL/GenBank/DDBJ databases">
        <authorList>
            <person name="Fouks B."/>
        </authorList>
    </citation>
    <scope>NUCLEOTIDE SEQUENCE</scope>
    <source>
        <strain evidence="9">Stay&amp;Tobe</strain>
        <tissue evidence="9">Testes</tissue>
    </source>
</reference>
<evidence type="ECO:0000256" key="4">
    <source>
        <dbReference type="ARBA" id="ARBA00023203"/>
    </source>
</evidence>
<dbReference type="GO" id="GO:0014069">
    <property type="term" value="C:postsynaptic density"/>
    <property type="evidence" value="ECO:0007669"/>
    <property type="project" value="TreeGrafter"/>
</dbReference>
<protein>
    <recommendedName>
        <fullName evidence="8">SH3 domain-containing protein</fullName>
    </recommendedName>
</protein>
<gene>
    <name evidence="9" type="ORF">L9F63_010795</name>
</gene>
<dbReference type="GO" id="GO:0030427">
    <property type="term" value="C:site of polarized growth"/>
    <property type="evidence" value="ECO:0007669"/>
    <property type="project" value="TreeGrafter"/>
</dbReference>
<evidence type="ECO:0000313" key="10">
    <source>
        <dbReference type="Proteomes" id="UP001233999"/>
    </source>
</evidence>
<dbReference type="CDD" id="cd11960">
    <property type="entry name" value="SH3_Abp1_eu"/>
    <property type="match status" value="1"/>
</dbReference>
<dbReference type="GO" id="GO:0045211">
    <property type="term" value="C:postsynaptic membrane"/>
    <property type="evidence" value="ECO:0007669"/>
    <property type="project" value="TreeGrafter"/>
</dbReference>
<proteinExistence type="predicted"/>
<evidence type="ECO:0000313" key="9">
    <source>
        <dbReference type="EMBL" id="KAJ9598524.1"/>
    </source>
</evidence>
<feature type="non-terminal residue" evidence="9">
    <location>
        <position position="1"/>
    </location>
</feature>
<reference evidence="9" key="1">
    <citation type="journal article" date="2023" name="IScience">
        <title>Live-bearing cockroach genome reveals convergent evolutionary mechanisms linked to viviparity in insects and beyond.</title>
        <authorList>
            <person name="Fouks B."/>
            <person name="Harrison M.C."/>
            <person name="Mikhailova A.A."/>
            <person name="Marchal E."/>
            <person name="English S."/>
            <person name="Carruthers M."/>
            <person name="Jennings E.C."/>
            <person name="Chiamaka E.L."/>
            <person name="Frigard R.A."/>
            <person name="Pippel M."/>
            <person name="Attardo G.M."/>
            <person name="Benoit J.B."/>
            <person name="Bornberg-Bauer E."/>
            <person name="Tobe S.S."/>
        </authorList>
    </citation>
    <scope>NUCLEOTIDE SEQUENCE</scope>
    <source>
        <strain evidence="9">Stay&amp;Tobe</strain>
    </source>
</reference>
<dbReference type="GO" id="GO:0030833">
    <property type="term" value="P:regulation of actin filament polymerization"/>
    <property type="evidence" value="ECO:0007669"/>
    <property type="project" value="TreeGrafter"/>
</dbReference>
<dbReference type="PANTHER" id="PTHR10829:SF25">
    <property type="entry name" value="DREBRIN-LIKE PROTEIN"/>
    <property type="match status" value="1"/>
</dbReference>
<dbReference type="SMART" id="SM00326">
    <property type="entry name" value="SH3"/>
    <property type="match status" value="1"/>
</dbReference>
<keyword evidence="2 6" id="KW-0728">SH3 domain</keyword>
<dbReference type="GO" id="GO:0045773">
    <property type="term" value="P:positive regulation of axon extension"/>
    <property type="evidence" value="ECO:0007669"/>
    <property type="project" value="TreeGrafter"/>
</dbReference>
<dbReference type="InterPro" id="IPR035717">
    <property type="entry name" value="Drebrin-like_SH3"/>
</dbReference>
<dbReference type="GO" id="GO:0005884">
    <property type="term" value="C:actin filament"/>
    <property type="evidence" value="ECO:0007669"/>
    <property type="project" value="TreeGrafter"/>
</dbReference>